<gene>
    <name evidence="1" type="ORF">PLEPLA_LOCUS46447</name>
</gene>
<dbReference type="EMBL" id="CADEAL010004395">
    <property type="protein sequence ID" value="CAB1458617.1"/>
    <property type="molecule type" value="Genomic_DNA"/>
</dbReference>
<protein>
    <submittedName>
        <fullName evidence="1">Uncharacterized protein</fullName>
    </submittedName>
</protein>
<proteinExistence type="predicted"/>
<comment type="caution">
    <text evidence="1">The sequence shown here is derived from an EMBL/GenBank/DDBJ whole genome shotgun (WGS) entry which is preliminary data.</text>
</comment>
<sequence length="163" mass="18300">MPVHAEAINQVMISKNRAGAPGPLLVTDSLQGEVSVFLAVGKKSYIKVDLRGSSLRQWQQDDMYQSGQATIPYKANESPHLASYFHIRSPVTDRVYTGSSQECEAAQLAIGCATDPPLLSAPGHRPDTHREWTHYTEEPRFQDRRAFEAVRSWYLLPCGYCLY</sequence>
<reference evidence="1" key="1">
    <citation type="submission" date="2020-03" db="EMBL/GenBank/DDBJ databases">
        <authorList>
            <person name="Weist P."/>
        </authorList>
    </citation>
    <scope>NUCLEOTIDE SEQUENCE</scope>
</reference>
<name>A0A9N7VSS0_PLEPL</name>
<accession>A0A9N7VSS0</accession>
<dbReference type="AlphaFoldDB" id="A0A9N7VSS0"/>
<dbReference type="Proteomes" id="UP001153269">
    <property type="component" value="Unassembled WGS sequence"/>
</dbReference>
<evidence type="ECO:0000313" key="1">
    <source>
        <dbReference type="EMBL" id="CAB1458617.1"/>
    </source>
</evidence>
<evidence type="ECO:0000313" key="2">
    <source>
        <dbReference type="Proteomes" id="UP001153269"/>
    </source>
</evidence>
<keyword evidence="2" id="KW-1185">Reference proteome</keyword>
<organism evidence="1 2">
    <name type="scientific">Pleuronectes platessa</name>
    <name type="common">European plaice</name>
    <dbReference type="NCBI Taxonomy" id="8262"/>
    <lineage>
        <taxon>Eukaryota</taxon>
        <taxon>Metazoa</taxon>
        <taxon>Chordata</taxon>
        <taxon>Craniata</taxon>
        <taxon>Vertebrata</taxon>
        <taxon>Euteleostomi</taxon>
        <taxon>Actinopterygii</taxon>
        <taxon>Neopterygii</taxon>
        <taxon>Teleostei</taxon>
        <taxon>Neoteleostei</taxon>
        <taxon>Acanthomorphata</taxon>
        <taxon>Carangaria</taxon>
        <taxon>Pleuronectiformes</taxon>
        <taxon>Pleuronectoidei</taxon>
        <taxon>Pleuronectidae</taxon>
        <taxon>Pleuronectes</taxon>
    </lineage>
</organism>